<evidence type="ECO:0000313" key="2">
    <source>
        <dbReference type="EMBL" id="KJA16528.1"/>
    </source>
</evidence>
<dbReference type="AlphaFoldDB" id="A0A0D2M002"/>
<feature type="region of interest" description="Disordered" evidence="1">
    <location>
        <begin position="1"/>
        <end position="26"/>
    </location>
</feature>
<reference evidence="3" key="1">
    <citation type="submission" date="2014-04" db="EMBL/GenBank/DDBJ databases">
        <title>Evolutionary Origins and Diversification of the Mycorrhizal Mutualists.</title>
        <authorList>
            <consortium name="DOE Joint Genome Institute"/>
            <consortium name="Mycorrhizal Genomics Consortium"/>
            <person name="Kohler A."/>
            <person name="Kuo A."/>
            <person name="Nagy L.G."/>
            <person name="Floudas D."/>
            <person name="Copeland A."/>
            <person name="Barry K.W."/>
            <person name="Cichocki N."/>
            <person name="Veneault-Fourrey C."/>
            <person name="LaButti K."/>
            <person name="Lindquist E.A."/>
            <person name="Lipzen A."/>
            <person name="Lundell T."/>
            <person name="Morin E."/>
            <person name="Murat C."/>
            <person name="Riley R."/>
            <person name="Ohm R."/>
            <person name="Sun H."/>
            <person name="Tunlid A."/>
            <person name="Henrissat B."/>
            <person name="Grigoriev I.V."/>
            <person name="Hibbett D.S."/>
            <person name="Martin F."/>
        </authorList>
    </citation>
    <scope>NUCLEOTIDE SEQUENCE [LARGE SCALE GENOMIC DNA]</scope>
    <source>
        <strain evidence="3">FD-334 SS-4</strain>
    </source>
</reference>
<accession>A0A0D2M002</accession>
<organism evidence="2 3">
    <name type="scientific">Hypholoma sublateritium (strain FD-334 SS-4)</name>
    <dbReference type="NCBI Taxonomy" id="945553"/>
    <lineage>
        <taxon>Eukaryota</taxon>
        <taxon>Fungi</taxon>
        <taxon>Dikarya</taxon>
        <taxon>Basidiomycota</taxon>
        <taxon>Agaricomycotina</taxon>
        <taxon>Agaricomycetes</taxon>
        <taxon>Agaricomycetidae</taxon>
        <taxon>Agaricales</taxon>
        <taxon>Agaricineae</taxon>
        <taxon>Strophariaceae</taxon>
        <taxon>Hypholoma</taxon>
    </lineage>
</organism>
<evidence type="ECO:0000256" key="1">
    <source>
        <dbReference type="SAM" id="MobiDB-lite"/>
    </source>
</evidence>
<feature type="compositionally biased region" description="Basic and acidic residues" evidence="1">
    <location>
        <begin position="1"/>
        <end position="12"/>
    </location>
</feature>
<gene>
    <name evidence="2" type="ORF">HYPSUDRAFT_288573</name>
</gene>
<keyword evidence="3" id="KW-1185">Reference proteome</keyword>
<name>A0A0D2M002_HYPSF</name>
<sequence>MTTPTPDRDISPRCEPASRMGTHRGGAPHNALCKCTLPVEYSTDRSVRTMCTAERVVTVVPSAIVWMGMSDLFDARAMVIGALDALRRRTADTLHCKVLTRPSHPRISGAACAVRGARCGPSPSEHGPWGRSVGHGTSLRILTAAQYRSLLCARGATAYPAANFRIRGWHKTLPPIPQSLGVLSARRCSFCRATSFCLACGRRRVSGSMHNICRLHLPILRPFAIDAYLHAGSASHHSHLRIPFLVCSSALYEVEVLFKMSL</sequence>
<protein>
    <submittedName>
        <fullName evidence="2">Uncharacterized protein</fullName>
    </submittedName>
</protein>
<dbReference type="Proteomes" id="UP000054270">
    <property type="component" value="Unassembled WGS sequence"/>
</dbReference>
<evidence type="ECO:0000313" key="3">
    <source>
        <dbReference type="Proteomes" id="UP000054270"/>
    </source>
</evidence>
<dbReference type="EMBL" id="KN817619">
    <property type="protein sequence ID" value="KJA16528.1"/>
    <property type="molecule type" value="Genomic_DNA"/>
</dbReference>
<proteinExistence type="predicted"/>